<evidence type="ECO:0000256" key="7">
    <source>
        <dbReference type="ARBA" id="ARBA00048819"/>
    </source>
</evidence>
<evidence type="ECO:0000256" key="8">
    <source>
        <dbReference type="HAMAP-Rule" id="MF_00578"/>
    </source>
</evidence>
<evidence type="ECO:0000256" key="5">
    <source>
        <dbReference type="ARBA" id="ARBA00022741"/>
    </source>
</evidence>
<dbReference type="GO" id="GO:0046872">
    <property type="term" value="F:metal ion binding"/>
    <property type="evidence" value="ECO:0007669"/>
    <property type="project" value="TreeGrafter"/>
</dbReference>
<proteinExistence type="inferred from homology"/>
<dbReference type="GO" id="GO:0006750">
    <property type="term" value="P:glutathione biosynthetic process"/>
    <property type="evidence" value="ECO:0007669"/>
    <property type="project" value="UniProtKB-UniRule"/>
</dbReference>
<evidence type="ECO:0000259" key="10">
    <source>
        <dbReference type="Pfam" id="PF04262"/>
    </source>
</evidence>
<dbReference type="GO" id="GO:0004357">
    <property type="term" value="F:glutamate-cysteine ligase activity"/>
    <property type="evidence" value="ECO:0007669"/>
    <property type="project" value="UniProtKB-UniRule"/>
</dbReference>
<keyword evidence="3 8" id="KW-0436">Ligase</keyword>
<name>A0A1I4RYH0_9GAMM</name>
<dbReference type="Gene3D" id="3.30.590.20">
    <property type="match status" value="1"/>
</dbReference>
<dbReference type="InterPro" id="IPR006334">
    <property type="entry name" value="Glut_cys_ligase"/>
</dbReference>
<evidence type="ECO:0000313" key="11">
    <source>
        <dbReference type="EMBL" id="SFM57288.1"/>
    </source>
</evidence>
<dbReference type="RefSeq" id="WP_093475723.1">
    <property type="nucleotide sequence ID" value="NZ_FOUI01000008.1"/>
</dbReference>
<dbReference type="InterPro" id="IPR014746">
    <property type="entry name" value="Gln_synth/guanido_kin_cat_dom"/>
</dbReference>
<dbReference type="EMBL" id="FOUI01000008">
    <property type="protein sequence ID" value="SFM57288.1"/>
    <property type="molecule type" value="Genomic_DNA"/>
</dbReference>
<protein>
    <recommendedName>
        <fullName evidence="8">Glutamate--cysteine ligase</fullName>
        <ecNumber evidence="8">6.3.2.2</ecNumber>
    </recommendedName>
    <alternativeName>
        <fullName evidence="8">Gamma-ECS</fullName>
        <shortName evidence="8">GCS</shortName>
    </alternativeName>
    <alternativeName>
        <fullName evidence="8">Gamma-glutamylcysteine synthetase</fullName>
    </alternativeName>
</protein>
<dbReference type="PANTHER" id="PTHR38761:SF1">
    <property type="entry name" value="GLUTAMATE--CYSTEINE LIGASE"/>
    <property type="match status" value="1"/>
</dbReference>
<dbReference type="Pfam" id="PF04262">
    <property type="entry name" value="Glu_cys_ligase"/>
    <property type="match status" value="1"/>
</dbReference>
<keyword evidence="4 8" id="KW-0317">Glutathione biosynthesis</keyword>
<accession>A0A1I4RYH0</accession>
<keyword evidence="5 8" id="KW-0547">Nucleotide-binding</keyword>
<dbReference type="PANTHER" id="PTHR38761">
    <property type="entry name" value="GLUTAMATE--CYSTEINE LIGASE"/>
    <property type="match status" value="1"/>
</dbReference>
<dbReference type="UniPathway" id="UPA00142">
    <property type="reaction ID" value="UER00209"/>
</dbReference>
<dbReference type="HAMAP" id="MF_00578">
    <property type="entry name" value="Glu_cys_ligase"/>
    <property type="match status" value="1"/>
</dbReference>
<dbReference type="NCBIfam" id="TIGR01434">
    <property type="entry name" value="glu_cys_ligase"/>
    <property type="match status" value="1"/>
</dbReference>
<evidence type="ECO:0000256" key="1">
    <source>
        <dbReference type="ARBA" id="ARBA00005006"/>
    </source>
</evidence>
<dbReference type="OrthoDB" id="9803907at2"/>
<sequence>MSSLKKRLAWLADADPQLLGHSRHGIERECLRIDTSAQLAQTPHPQALGSALTHPSITTDYSEALLELITPVSDSQAELFSQLERIHRFTVSQLGDERLWSASMPCQLPADDTGIPIARYGRSNIGLLKYVYRRGLAVRYGKAMQCIAGIHYNYSLPPQLWSLLREHEGSEGSAQDFQSERYVALIRNFRRYAWLLMYLFGASPAVCRSFLQGREHDLQGLSEDTLYLPWATSLRMSDLGYNNNAQAGLNVCYNSLDNYIRSMREAISQPYPPYAALGTHDADGQWQQLNTNLLQIENEFYSPIRPKRVTQSGEKPVHALAARGVEYIEVRCMDIDPFLPLGIDPSAARFLDSFLLYCALQESPLLENDECEEVAANFACTVRMGRQPGLQLGCQGEPRELREWGLALLDEIGACAAQLDRVEGGSAHADSLAEARARLENPDLTPSARVLQGIREHGDSFVSFALAQSELHRGWFLAHPLEPAGQQAFVAEAEQSVQAQAAIEAADTVDFDSFVAAYLADAGQDVLATG</sequence>
<keyword evidence="6 8" id="KW-0067">ATP-binding</keyword>
<gene>
    <name evidence="8" type="primary">gshA</name>
    <name evidence="11" type="ORF">SAMN05216217_10859</name>
</gene>
<dbReference type="GO" id="GO:0005524">
    <property type="term" value="F:ATP binding"/>
    <property type="evidence" value="ECO:0007669"/>
    <property type="project" value="UniProtKB-KW"/>
</dbReference>
<comment type="catalytic activity">
    <reaction evidence="7 8 9">
        <text>L-cysteine + L-glutamate + ATP = gamma-L-glutamyl-L-cysteine + ADP + phosphate + H(+)</text>
        <dbReference type="Rhea" id="RHEA:13285"/>
        <dbReference type="ChEBI" id="CHEBI:15378"/>
        <dbReference type="ChEBI" id="CHEBI:29985"/>
        <dbReference type="ChEBI" id="CHEBI:30616"/>
        <dbReference type="ChEBI" id="CHEBI:35235"/>
        <dbReference type="ChEBI" id="CHEBI:43474"/>
        <dbReference type="ChEBI" id="CHEBI:58173"/>
        <dbReference type="ChEBI" id="CHEBI:456216"/>
        <dbReference type="EC" id="6.3.2.2"/>
    </reaction>
</comment>
<dbReference type="EC" id="6.3.2.2" evidence="8"/>
<evidence type="ECO:0000256" key="2">
    <source>
        <dbReference type="ARBA" id="ARBA00008772"/>
    </source>
</evidence>
<dbReference type="InterPro" id="IPR007370">
    <property type="entry name" value="Glu_cys_ligase"/>
</dbReference>
<comment type="similarity">
    <text evidence="2 8">Belongs to the glutamate--cysteine ligase type 1 family. Type 1 subfamily.</text>
</comment>
<evidence type="ECO:0000313" key="12">
    <source>
        <dbReference type="Proteomes" id="UP000243629"/>
    </source>
</evidence>
<keyword evidence="12" id="KW-1185">Reference proteome</keyword>
<feature type="domain" description="Glutamate--cysteine ligase" evidence="10">
    <location>
        <begin position="10"/>
        <end position="379"/>
    </location>
</feature>
<evidence type="ECO:0000256" key="3">
    <source>
        <dbReference type="ARBA" id="ARBA00022598"/>
    </source>
</evidence>
<reference evidence="12" key="1">
    <citation type="submission" date="2016-10" db="EMBL/GenBank/DDBJ databases">
        <authorList>
            <person name="Varghese N."/>
            <person name="Submissions S."/>
        </authorList>
    </citation>
    <scope>NUCLEOTIDE SEQUENCE [LARGE SCALE GENOMIC DNA]</scope>
    <source>
        <strain evidence="12">DSM 24213</strain>
    </source>
</reference>
<evidence type="ECO:0000256" key="9">
    <source>
        <dbReference type="RuleBase" id="RU004391"/>
    </source>
</evidence>
<comment type="pathway">
    <text evidence="1 8 9">Sulfur metabolism; glutathione biosynthesis; glutathione from L-cysteine and L-glutamate: step 1/2.</text>
</comment>
<dbReference type="STRING" id="1720063.SAMN05216217_10859"/>
<evidence type="ECO:0000256" key="4">
    <source>
        <dbReference type="ARBA" id="ARBA00022684"/>
    </source>
</evidence>
<organism evidence="11 12">
    <name type="scientific">Halopseudomonas yangmingensis</name>
    <dbReference type="NCBI Taxonomy" id="1720063"/>
    <lineage>
        <taxon>Bacteria</taxon>
        <taxon>Pseudomonadati</taxon>
        <taxon>Pseudomonadota</taxon>
        <taxon>Gammaproteobacteria</taxon>
        <taxon>Pseudomonadales</taxon>
        <taxon>Pseudomonadaceae</taxon>
        <taxon>Halopseudomonas</taxon>
    </lineage>
</organism>
<dbReference type="SUPFAM" id="SSF55931">
    <property type="entry name" value="Glutamine synthetase/guanido kinase"/>
    <property type="match status" value="1"/>
</dbReference>
<dbReference type="GO" id="GO:0005829">
    <property type="term" value="C:cytosol"/>
    <property type="evidence" value="ECO:0007669"/>
    <property type="project" value="TreeGrafter"/>
</dbReference>
<dbReference type="Proteomes" id="UP000243629">
    <property type="component" value="Unassembled WGS sequence"/>
</dbReference>
<evidence type="ECO:0000256" key="6">
    <source>
        <dbReference type="ARBA" id="ARBA00022840"/>
    </source>
</evidence>
<dbReference type="AlphaFoldDB" id="A0A1I4RYH0"/>